<comment type="caution">
    <text evidence="1">The sequence shown here is derived from an EMBL/GenBank/DDBJ whole genome shotgun (WGS) entry which is preliminary data.</text>
</comment>
<accession>A0A7X1F7Y0</accession>
<dbReference type="AlphaFoldDB" id="A0A7X1F7Y0"/>
<reference evidence="1 2" key="1">
    <citation type="submission" date="2020-08" db="EMBL/GenBank/DDBJ databases">
        <title>The genome sequence of Novosphingobium flavum 4Y4.</title>
        <authorList>
            <person name="Liu Y."/>
        </authorList>
    </citation>
    <scope>NUCLEOTIDE SEQUENCE [LARGE SCALE GENOMIC DNA]</scope>
    <source>
        <strain evidence="1 2">4Y4</strain>
    </source>
</reference>
<dbReference type="RefSeq" id="WP_185683493.1">
    <property type="nucleotide sequence ID" value="NZ_JACLAU010000014.1"/>
</dbReference>
<protein>
    <submittedName>
        <fullName evidence="1">Vgr related protein</fullName>
    </submittedName>
</protein>
<dbReference type="EMBL" id="JACLAU010000014">
    <property type="protein sequence ID" value="MBC2652075.1"/>
    <property type="molecule type" value="Genomic_DNA"/>
</dbReference>
<name>A0A7X1F7Y0_9SPHN</name>
<gene>
    <name evidence="1" type="ORF">H7F49_10200</name>
</gene>
<dbReference type="Proteomes" id="UP000520156">
    <property type="component" value="Unassembled WGS sequence"/>
</dbReference>
<proteinExistence type="predicted"/>
<keyword evidence="2" id="KW-1185">Reference proteome</keyword>
<sequence>MATDRDGHRLARGEVRPLTAGETALARDIFGSALEPAGVTVRRRKWFPFQPRQTVMAPCGHIHFHPAGSLYCDDFSTAGPSAQGLFVHELTHVWQTQRHGRWWLPLRRHPFCRYDYTLKADWPIERYGIEQQAEIVRHAWFSRMGWRIPDDHSPEILDCLLRSVQQRTRRS</sequence>
<evidence type="ECO:0000313" key="2">
    <source>
        <dbReference type="Proteomes" id="UP000520156"/>
    </source>
</evidence>
<evidence type="ECO:0000313" key="1">
    <source>
        <dbReference type="EMBL" id="MBC2652075.1"/>
    </source>
</evidence>
<organism evidence="1 2">
    <name type="scientific">Novosphingobium aerophilum</name>
    <dbReference type="NCBI Taxonomy" id="2839843"/>
    <lineage>
        <taxon>Bacteria</taxon>
        <taxon>Pseudomonadati</taxon>
        <taxon>Pseudomonadota</taxon>
        <taxon>Alphaproteobacteria</taxon>
        <taxon>Sphingomonadales</taxon>
        <taxon>Sphingomonadaceae</taxon>
        <taxon>Novosphingobium</taxon>
    </lineage>
</organism>